<dbReference type="CDD" id="cd02440">
    <property type="entry name" value="AdoMet_MTases"/>
    <property type="match status" value="1"/>
</dbReference>
<feature type="domain" description="Methyltransferase type 11" evidence="1">
    <location>
        <begin position="97"/>
        <end position="188"/>
    </location>
</feature>
<dbReference type="SUPFAM" id="SSF53335">
    <property type="entry name" value="S-adenosyl-L-methionine-dependent methyltransferases"/>
    <property type="match status" value="1"/>
</dbReference>
<protein>
    <submittedName>
        <fullName evidence="3">Methyltransferase domain-containing protein</fullName>
    </submittedName>
</protein>
<dbReference type="Pfam" id="PF21302">
    <property type="entry name" value="Zn_ribbon_RlmA"/>
    <property type="match status" value="1"/>
</dbReference>
<dbReference type="Pfam" id="PF08241">
    <property type="entry name" value="Methyltransf_11"/>
    <property type="match status" value="1"/>
</dbReference>
<sequence>MTSTPFQSFICPLEGHPLTFSAQSLQCDQGHTFDVARHGYVNLLPVQHKRSSDPGDSKAMVAARRRFLDAGHYAPIAEVISRHVLSGSPEASPLSCLDAGCGEGYYLRALERVAGDGQALSLVGVDISKWAVQAGARQDITRAASWIVGSNAHLPVVSTSLDAVLCMFGFPVFDEFARVLKPGGRLVMVEAGSDHLRELREVIYPSLNPDKPEHDRVPDGFERGDSERVRHTCTLDTSEAISDLLTMTPHLYRATAEGRARAAALTSLEVTLDVRVTVLIKP</sequence>
<dbReference type="Proteomes" id="UP001269375">
    <property type="component" value="Unassembled WGS sequence"/>
</dbReference>
<dbReference type="GO" id="GO:0008168">
    <property type="term" value="F:methyltransferase activity"/>
    <property type="evidence" value="ECO:0007669"/>
    <property type="project" value="UniProtKB-KW"/>
</dbReference>
<evidence type="ECO:0000259" key="1">
    <source>
        <dbReference type="Pfam" id="PF08241"/>
    </source>
</evidence>
<dbReference type="Gene3D" id="3.40.50.150">
    <property type="entry name" value="Vaccinia Virus protein VP39"/>
    <property type="match status" value="1"/>
</dbReference>
<dbReference type="PANTHER" id="PTHR42912">
    <property type="entry name" value="METHYLTRANSFERASE"/>
    <property type="match status" value="1"/>
</dbReference>
<keyword evidence="3" id="KW-0489">Methyltransferase</keyword>
<evidence type="ECO:0000313" key="3">
    <source>
        <dbReference type="EMBL" id="MDR5895490.1"/>
    </source>
</evidence>
<dbReference type="InterPro" id="IPR016718">
    <property type="entry name" value="rRNA_m1G-MeTrfase_A_prd"/>
</dbReference>
<dbReference type="InterPro" id="IPR013216">
    <property type="entry name" value="Methyltransf_11"/>
</dbReference>
<dbReference type="RefSeq" id="WP_251591461.1">
    <property type="nucleotide sequence ID" value="NZ_JAMLJI010000001.1"/>
</dbReference>
<accession>A0ABU1GTZ0</accession>
<evidence type="ECO:0000313" key="4">
    <source>
        <dbReference type="Proteomes" id="UP001269375"/>
    </source>
</evidence>
<dbReference type="InterPro" id="IPR029063">
    <property type="entry name" value="SAM-dependent_MTases_sf"/>
</dbReference>
<dbReference type="EMBL" id="JARWAO010000002">
    <property type="protein sequence ID" value="MDR5895490.1"/>
    <property type="molecule type" value="Genomic_DNA"/>
</dbReference>
<feature type="domain" description="23S rRNA (guanine(745)-N(1))-methyltransferase N-terminal" evidence="2">
    <location>
        <begin position="9"/>
        <end position="51"/>
    </location>
</feature>
<proteinExistence type="predicted"/>
<comment type="caution">
    <text evidence="3">The sequence shown here is derived from an EMBL/GenBank/DDBJ whole genome shotgun (WGS) entry which is preliminary data.</text>
</comment>
<evidence type="ECO:0000259" key="2">
    <source>
        <dbReference type="Pfam" id="PF21302"/>
    </source>
</evidence>
<organism evidence="3 4">
    <name type="scientific">Larsenimonas suaedae</name>
    <dbReference type="NCBI Taxonomy" id="1851019"/>
    <lineage>
        <taxon>Bacteria</taxon>
        <taxon>Pseudomonadati</taxon>
        <taxon>Pseudomonadota</taxon>
        <taxon>Gammaproteobacteria</taxon>
        <taxon>Oceanospirillales</taxon>
        <taxon>Halomonadaceae</taxon>
        <taxon>Larsenimonas</taxon>
    </lineage>
</organism>
<dbReference type="PANTHER" id="PTHR42912:SF45">
    <property type="entry name" value="23S RRNA (GUANINE(745)-N(1))-METHYLTRANSFERASE"/>
    <property type="match status" value="1"/>
</dbReference>
<keyword evidence="4" id="KW-1185">Reference proteome</keyword>
<dbReference type="InterPro" id="IPR048647">
    <property type="entry name" value="RlmA_N"/>
</dbReference>
<reference evidence="3 4" key="1">
    <citation type="submission" date="2023-04" db="EMBL/GenBank/DDBJ databases">
        <title>A long-awaited taxogenomic arrangement of the family Halomonadaceae.</title>
        <authorList>
            <person name="De La Haba R."/>
            <person name="Chuvochina M."/>
            <person name="Wittouck S."/>
            <person name="Arahal D.R."/>
            <person name="Sanchez-Porro C."/>
            <person name="Hugenholtz P."/>
            <person name="Ventosa A."/>
        </authorList>
    </citation>
    <scope>NUCLEOTIDE SEQUENCE [LARGE SCALE GENOMIC DNA]</scope>
    <source>
        <strain evidence="3 4">DSM 22428</strain>
    </source>
</reference>
<name>A0ABU1GTZ0_9GAMM</name>
<dbReference type="InterPro" id="IPR050508">
    <property type="entry name" value="Methyltransf_Superfamily"/>
</dbReference>
<dbReference type="PIRSF" id="PIRSF018249">
    <property type="entry name" value="MyrA_prd"/>
    <property type="match status" value="1"/>
</dbReference>
<keyword evidence="3" id="KW-0808">Transferase</keyword>
<gene>
    <name evidence="3" type="ORF">QC825_05325</name>
</gene>
<dbReference type="GO" id="GO:0032259">
    <property type="term" value="P:methylation"/>
    <property type="evidence" value="ECO:0007669"/>
    <property type="project" value="UniProtKB-KW"/>
</dbReference>